<comment type="caution">
    <text evidence="2">The sequence shown here is derived from an EMBL/GenBank/DDBJ whole genome shotgun (WGS) entry which is preliminary data.</text>
</comment>
<keyword evidence="3" id="KW-1185">Reference proteome</keyword>
<reference evidence="2" key="2">
    <citation type="submission" date="2023-06" db="EMBL/GenBank/DDBJ databases">
        <authorList>
            <consortium name="Lawrence Berkeley National Laboratory"/>
            <person name="Haridas S."/>
            <person name="Hensen N."/>
            <person name="Bonometti L."/>
            <person name="Westerberg I."/>
            <person name="Brannstrom I.O."/>
            <person name="Guillou S."/>
            <person name="Cros-Aarteil S."/>
            <person name="Calhoun S."/>
            <person name="Kuo A."/>
            <person name="Mondo S."/>
            <person name="Pangilinan J."/>
            <person name="Riley R."/>
            <person name="LaButti K."/>
            <person name="Andreopoulos B."/>
            <person name="Lipzen A."/>
            <person name="Chen C."/>
            <person name="Yanf M."/>
            <person name="Daum C."/>
            <person name="Ng V."/>
            <person name="Clum A."/>
            <person name="Steindorff A."/>
            <person name="Ohm R."/>
            <person name="Martin F."/>
            <person name="Silar P."/>
            <person name="Natvig D."/>
            <person name="Lalanne C."/>
            <person name="Gautier V."/>
            <person name="Ament-velasquez S.L."/>
            <person name="Kruys A."/>
            <person name="Hutchinson M.I."/>
            <person name="Powell A.J."/>
            <person name="Barry K."/>
            <person name="Miller A.N."/>
            <person name="Grigoriev I.V."/>
            <person name="Debuchy R."/>
            <person name="Gladieux P."/>
            <person name="Thoren M.H."/>
            <person name="Johannesson H."/>
        </authorList>
    </citation>
    <scope>NUCLEOTIDE SEQUENCE</scope>
    <source>
        <strain evidence="2">CBS 232.78</strain>
    </source>
</reference>
<evidence type="ECO:0000256" key="1">
    <source>
        <dbReference type="SAM" id="MobiDB-lite"/>
    </source>
</evidence>
<feature type="compositionally biased region" description="Acidic residues" evidence="1">
    <location>
        <begin position="15"/>
        <end position="41"/>
    </location>
</feature>
<dbReference type="AlphaFoldDB" id="A0AAE0TVK4"/>
<gene>
    <name evidence="2" type="ORF">B0H63DRAFT_450511</name>
</gene>
<protein>
    <submittedName>
        <fullName evidence="2">Uncharacterized protein</fullName>
    </submittedName>
</protein>
<evidence type="ECO:0000313" key="3">
    <source>
        <dbReference type="Proteomes" id="UP001285441"/>
    </source>
</evidence>
<dbReference type="EMBL" id="JAULSW010000005">
    <property type="protein sequence ID" value="KAK3381142.1"/>
    <property type="molecule type" value="Genomic_DNA"/>
</dbReference>
<accession>A0AAE0TVK4</accession>
<proteinExistence type="predicted"/>
<dbReference type="Proteomes" id="UP001285441">
    <property type="component" value="Unassembled WGS sequence"/>
</dbReference>
<organism evidence="2 3">
    <name type="scientific">Podospora didyma</name>
    <dbReference type="NCBI Taxonomy" id="330526"/>
    <lineage>
        <taxon>Eukaryota</taxon>
        <taxon>Fungi</taxon>
        <taxon>Dikarya</taxon>
        <taxon>Ascomycota</taxon>
        <taxon>Pezizomycotina</taxon>
        <taxon>Sordariomycetes</taxon>
        <taxon>Sordariomycetidae</taxon>
        <taxon>Sordariales</taxon>
        <taxon>Podosporaceae</taxon>
        <taxon>Podospora</taxon>
    </lineage>
</organism>
<name>A0AAE0TVK4_9PEZI</name>
<reference evidence="2" key="1">
    <citation type="journal article" date="2023" name="Mol. Phylogenet. Evol.">
        <title>Genome-scale phylogeny and comparative genomics of the fungal order Sordariales.</title>
        <authorList>
            <person name="Hensen N."/>
            <person name="Bonometti L."/>
            <person name="Westerberg I."/>
            <person name="Brannstrom I.O."/>
            <person name="Guillou S."/>
            <person name="Cros-Aarteil S."/>
            <person name="Calhoun S."/>
            <person name="Haridas S."/>
            <person name="Kuo A."/>
            <person name="Mondo S."/>
            <person name="Pangilinan J."/>
            <person name="Riley R."/>
            <person name="LaButti K."/>
            <person name="Andreopoulos B."/>
            <person name="Lipzen A."/>
            <person name="Chen C."/>
            <person name="Yan M."/>
            <person name="Daum C."/>
            <person name="Ng V."/>
            <person name="Clum A."/>
            <person name="Steindorff A."/>
            <person name="Ohm R.A."/>
            <person name="Martin F."/>
            <person name="Silar P."/>
            <person name="Natvig D.O."/>
            <person name="Lalanne C."/>
            <person name="Gautier V."/>
            <person name="Ament-Velasquez S.L."/>
            <person name="Kruys A."/>
            <person name="Hutchinson M.I."/>
            <person name="Powell A.J."/>
            <person name="Barry K."/>
            <person name="Miller A.N."/>
            <person name="Grigoriev I.V."/>
            <person name="Debuchy R."/>
            <person name="Gladieux P."/>
            <person name="Hiltunen Thoren M."/>
            <person name="Johannesson H."/>
        </authorList>
    </citation>
    <scope>NUCLEOTIDE SEQUENCE</scope>
    <source>
        <strain evidence="2">CBS 232.78</strain>
    </source>
</reference>
<feature type="region of interest" description="Disordered" evidence="1">
    <location>
        <begin position="404"/>
        <end position="425"/>
    </location>
</feature>
<feature type="compositionally biased region" description="Basic and acidic residues" evidence="1">
    <location>
        <begin position="404"/>
        <end position="424"/>
    </location>
</feature>
<sequence length="513" mass="57877">MAPNRPQDFEGGNREDDDDEDGDDEDGDDEDDDDEDDEDEEHVNNDDNSDGWVSDSYDPNDEDTIEYDPKQEDLDDALQGDSWLASTVEDVNSWDEAINGYATKLILEFLELVFAQQGSILGFKKILLLQGSSSAVAAMTHSFIARKFPSADWFVNVSKAHELIRARGAVANVGQPSMDLVLGGYHGFDRLPLGDCLATIDSLAYSQPPGEHRGFAFVLPKWSGQEGPFRALEKIVMDHGHPQDAYTPYWPELLDNWHNGLQWATPGPMYIYKEVLEKYYDTVQVVEATRTFKFKDYDHMSAGMDLLLLRPYLNVLDEPKDVFSRVEFLLEYEANLRIFCPVQADGTLPNLQLTAYFFLALNRRQDPDVSAGFFPPGIGGEISRPVHIFPASSRMNAVGLFGSQKKEPTVPDRVSLDRSRRDDAPSQNSCIQIMSIYSQPLQRLTSTVVFFLLYGTLNRWVAASGAVQYEMKYPSYEPCNLVYRLPVGLFTLKSFIGLITISVESHMQAHWNR</sequence>
<feature type="region of interest" description="Disordered" evidence="1">
    <location>
        <begin position="1"/>
        <end position="67"/>
    </location>
</feature>
<evidence type="ECO:0000313" key="2">
    <source>
        <dbReference type="EMBL" id="KAK3381142.1"/>
    </source>
</evidence>